<organism evidence="1 2">
    <name type="scientific">Humibacter ginsenosidimutans</name>
    <dbReference type="NCBI Taxonomy" id="2599293"/>
    <lineage>
        <taxon>Bacteria</taxon>
        <taxon>Bacillati</taxon>
        <taxon>Actinomycetota</taxon>
        <taxon>Actinomycetes</taxon>
        <taxon>Micrococcales</taxon>
        <taxon>Microbacteriaceae</taxon>
        <taxon>Humibacter</taxon>
    </lineage>
</organism>
<keyword evidence="2" id="KW-1185">Reference proteome</keyword>
<sequence length="90" mass="9710">MLHERGLLLLAGGAELLAVGALDGLGDAFSPVASTGLGLDIDGAVNATEEQNKEDDEEASDEHKEFVLNLRVSDAQEDRKQLDLDNRHRL</sequence>
<accession>A0A5B8M682</accession>
<dbReference type="RefSeq" id="WP_146321897.1">
    <property type="nucleotide sequence ID" value="NZ_CP042305.1"/>
</dbReference>
<reference evidence="1 2" key="1">
    <citation type="submission" date="2019-07" db="EMBL/GenBank/DDBJ databases">
        <title>Full genome sequence of Humibacter sp. WJ7-1.</title>
        <authorList>
            <person name="Im W.-T."/>
        </authorList>
    </citation>
    <scope>NUCLEOTIDE SEQUENCE [LARGE SCALE GENOMIC DNA]</scope>
    <source>
        <strain evidence="1 2">WJ7-1</strain>
    </source>
</reference>
<dbReference type="KEGG" id="huw:FPZ11_14755"/>
<protein>
    <submittedName>
        <fullName evidence="1">Uncharacterized protein</fullName>
    </submittedName>
</protein>
<evidence type="ECO:0000313" key="1">
    <source>
        <dbReference type="EMBL" id="QDZ15863.1"/>
    </source>
</evidence>
<name>A0A5B8M682_9MICO</name>
<evidence type="ECO:0000313" key="2">
    <source>
        <dbReference type="Proteomes" id="UP000320216"/>
    </source>
</evidence>
<dbReference type="EMBL" id="CP042305">
    <property type="protein sequence ID" value="QDZ15863.1"/>
    <property type="molecule type" value="Genomic_DNA"/>
</dbReference>
<proteinExistence type="predicted"/>
<dbReference type="AlphaFoldDB" id="A0A5B8M682"/>
<dbReference type="Proteomes" id="UP000320216">
    <property type="component" value="Chromosome"/>
</dbReference>
<gene>
    <name evidence="1" type="ORF">FPZ11_14755</name>
</gene>